<dbReference type="GO" id="GO:0005634">
    <property type="term" value="C:nucleus"/>
    <property type="evidence" value="ECO:0007669"/>
    <property type="project" value="UniProtKB-SubCell"/>
</dbReference>
<proteinExistence type="predicted"/>
<evidence type="ECO:0000256" key="1">
    <source>
        <dbReference type="ARBA" id="ARBA00004123"/>
    </source>
</evidence>
<keyword evidence="9" id="KW-1185">Reference proteome</keyword>
<evidence type="ECO:0000256" key="3">
    <source>
        <dbReference type="ARBA" id="ARBA00023204"/>
    </source>
</evidence>
<protein>
    <recommendedName>
        <fullName evidence="7">XRCC4 N-terminal domain-containing protein</fullName>
    </recommendedName>
</protein>
<comment type="caution">
    <text evidence="8">The sequence shown here is derived from an EMBL/GenBank/DDBJ whole genome shotgun (WGS) entry which is preliminary data.</text>
</comment>
<dbReference type="Proteomes" id="UP000186922">
    <property type="component" value="Unassembled WGS sequence"/>
</dbReference>
<name>A0A1D1UNP8_RAMVA</name>
<feature type="coiled-coil region" evidence="5">
    <location>
        <begin position="202"/>
        <end position="239"/>
    </location>
</feature>
<evidence type="ECO:0000256" key="5">
    <source>
        <dbReference type="SAM" id="Coils"/>
    </source>
</evidence>
<evidence type="ECO:0000313" key="9">
    <source>
        <dbReference type="Proteomes" id="UP000186922"/>
    </source>
</evidence>
<evidence type="ECO:0000256" key="2">
    <source>
        <dbReference type="ARBA" id="ARBA00022763"/>
    </source>
</evidence>
<keyword evidence="2" id="KW-0227">DNA damage</keyword>
<evidence type="ECO:0000313" key="8">
    <source>
        <dbReference type="EMBL" id="GAU87983.1"/>
    </source>
</evidence>
<accession>A0A1D1UNP8</accession>
<dbReference type="InterPro" id="IPR053961">
    <property type="entry name" value="XRCC4_N"/>
</dbReference>
<gene>
    <name evidence="8" type="primary">RvY_00760-1</name>
    <name evidence="8" type="synonym">RvY_00760.1</name>
    <name evidence="8" type="ORF">RvY_00760</name>
</gene>
<evidence type="ECO:0000256" key="4">
    <source>
        <dbReference type="ARBA" id="ARBA00023242"/>
    </source>
</evidence>
<dbReference type="AlphaFoldDB" id="A0A1D1UNP8"/>
<evidence type="ECO:0000256" key="6">
    <source>
        <dbReference type="SAM" id="MobiDB-lite"/>
    </source>
</evidence>
<dbReference type="EMBL" id="BDGG01000001">
    <property type="protein sequence ID" value="GAU87983.1"/>
    <property type="molecule type" value="Genomic_DNA"/>
</dbReference>
<organism evidence="8 9">
    <name type="scientific">Ramazzottius varieornatus</name>
    <name type="common">Water bear</name>
    <name type="synonym">Tardigrade</name>
    <dbReference type="NCBI Taxonomy" id="947166"/>
    <lineage>
        <taxon>Eukaryota</taxon>
        <taxon>Metazoa</taxon>
        <taxon>Ecdysozoa</taxon>
        <taxon>Tardigrada</taxon>
        <taxon>Eutardigrada</taxon>
        <taxon>Parachela</taxon>
        <taxon>Hypsibioidea</taxon>
        <taxon>Ramazzottiidae</taxon>
        <taxon>Ramazzottius</taxon>
    </lineage>
</organism>
<feature type="compositionally biased region" description="Basic and acidic residues" evidence="6">
    <location>
        <begin position="269"/>
        <end position="278"/>
    </location>
</feature>
<keyword evidence="3" id="KW-0234">DNA repair</keyword>
<keyword evidence="4" id="KW-0539">Nucleus</keyword>
<sequence>MASPAGQSVSHCHPRRFSRISFVFVSGVWTWATTVQASSVVSSAGLKFRMMFVEDYKMFRRFSRPAVKNQPPNDDDDKDYLLIAEFLLNEASQKNEALLIVATDGTAAWKARVDADILQKMTNTARLSSVDEFAEETKKAFREPELDTTLTESTYVVEGKPMPGDNSLELKWKISHTGFAQVIGQVKLLPAFDAPSLIAHIMDCLLKIIAAKEKEVSKLETEEKEKSEAIEKLQELAKSESLRTAVMEESVRILNKAKEKNRTLGGTETTEKFERDWETATQVRTQVGDEED</sequence>
<feature type="domain" description="XRCC4 N-terminal" evidence="7">
    <location>
        <begin position="92"/>
        <end position="183"/>
    </location>
</feature>
<feature type="region of interest" description="Disordered" evidence="6">
    <location>
        <begin position="262"/>
        <end position="292"/>
    </location>
</feature>
<dbReference type="Gene3D" id="2.170.210.10">
    <property type="entry name" value="DNA double-strand break repair and VJ recombination XRCC4, N-terminal"/>
    <property type="match status" value="1"/>
</dbReference>
<keyword evidence="5" id="KW-0175">Coiled coil</keyword>
<dbReference type="GO" id="GO:0006303">
    <property type="term" value="P:double-strand break repair via nonhomologous end joining"/>
    <property type="evidence" value="ECO:0007669"/>
    <property type="project" value="UniProtKB-ARBA"/>
</dbReference>
<dbReference type="InterPro" id="IPR038051">
    <property type="entry name" value="XRCC4-like_N_sf"/>
</dbReference>
<reference evidence="8 9" key="1">
    <citation type="journal article" date="2016" name="Nat. Commun.">
        <title>Extremotolerant tardigrade genome and improved radiotolerance of human cultured cells by tardigrade-unique protein.</title>
        <authorList>
            <person name="Hashimoto T."/>
            <person name="Horikawa D.D."/>
            <person name="Saito Y."/>
            <person name="Kuwahara H."/>
            <person name="Kozuka-Hata H."/>
            <person name="Shin-I T."/>
            <person name="Minakuchi Y."/>
            <person name="Ohishi K."/>
            <person name="Motoyama A."/>
            <person name="Aizu T."/>
            <person name="Enomoto A."/>
            <person name="Kondo K."/>
            <person name="Tanaka S."/>
            <person name="Hara Y."/>
            <person name="Koshikawa S."/>
            <person name="Sagara H."/>
            <person name="Miura T."/>
            <person name="Yokobori S."/>
            <person name="Miyagawa K."/>
            <person name="Suzuki Y."/>
            <person name="Kubo T."/>
            <person name="Oyama M."/>
            <person name="Kohara Y."/>
            <person name="Fujiyama A."/>
            <person name="Arakawa K."/>
            <person name="Katayama T."/>
            <person name="Toyoda A."/>
            <person name="Kunieda T."/>
        </authorList>
    </citation>
    <scope>NUCLEOTIDE SEQUENCE [LARGE SCALE GENOMIC DNA]</scope>
    <source>
        <strain evidence="8 9">YOKOZUNA-1</strain>
    </source>
</reference>
<dbReference type="Pfam" id="PF06632">
    <property type="entry name" value="XRCC4"/>
    <property type="match status" value="1"/>
</dbReference>
<evidence type="ECO:0000259" key="7">
    <source>
        <dbReference type="Pfam" id="PF06632"/>
    </source>
</evidence>
<comment type="subcellular location">
    <subcellularLocation>
        <location evidence="1">Nucleus</location>
    </subcellularLocation>
</comment>